<accession>A0A316W3G7</accession>
<organism evidence="1 2">
    <name type="scientific">Ceraceosorus guamensis</name>
    <dbReference type="NCBI Taxonomy" id="1522189"/>
    <lineage>
        <taxon>Eukaryota</taxon>
        <taxon>Fungi</taxon>
        <taxon>Dikarya</taxon>
        <taxon>Basidiomycota</taxon>
        <taxon>Ustilaginomycotina</taxon>
        <taxon>Exobasidiomycetes</taxon>
        <taxon>Ceraceosorales</taxon>
        <taxon>Ceraceosoraceae</taxon>
        <taxon>Ceraceosorus</taxon>
    </lineage>
</organism>
<dbReference type="InParanoid" id="A0A316W3G7"/>
<sequence>MAFCFLMSGLGCSPQRTVDEGPPRQMAEIGDIQPNLLHVRCPCNASTADYARHVSTVVPAHSVRLNRSDVKARRIWEPLPHSRADRAVEGLLRPRSMMIRHMHMHDLPDRIGIADLKSFQWYWIGWRRLRGYAWSSTGRSSSPPTRA</sequence>
<dbReference type="Proteomes" id="UP000245783">
    <property type="component" value="Unassembled WGS sequence"/>
</dbReference>
<evidence type="ECO:0000313" key="2">
    <source>
        <dbReference type="Proteomes" id="UP000245783"/>
    </source>
</evidence>
<protein>
    <submittedName>
        <fullName evidence="1">Uncharacterized protein</fullName>
    </submittedName>
</protein>
<evidence type="ECO:0000313" key="1">
    <source>
        <dbReference type="EMBL" id="PWN42115.1"/>
    </source>
</evidence>
<gene>
    <name evidence="1" type="ORF">IE81DRAFT_142747</name>
</gene>
<dbReference type="RefSeq" id="XP_025369275.1">
    <property type="nucleotide sequence ID" value="XM_025510373.1"/>
</dbReference>
<reference evidence="1 2" key="1">
    <citation type="journal article" date="2018" name="Mol. Biol. Evol.">
        <title>Broad Genomic Sampling Reveals a Smut Pathogenic Ancestry of the Fungal Clade Ustilaginomycotina.</title>
        <authorList>
            <person name="Kijpornyongpan T."/>
            <person name="Mondo S.J."/>
            <person name="Barry K."/>
            <person name="Sandor L."/>
            <person name="Lee J."/>
            <person name="Lipzen A."/>
            <person name="Pangilinan J."/>
            <person name="LaButti K."/>
            <person name="Hainaut M."/>
            <person name="Henrissat B."/>
            <person name="Grigoriev I.V."/>
            <person name="Spatafora J.W."/>
            <person name="Aime M.C."/>
        </authorList>
    </citation>
    <scope>NUCLEOTIDE SEQUENCE [LARGE SCALE GENOMIC DNA]</scope>
    <source>
        <strain evidence="1 2">MCA 4658</strain>
    </source>
</reference>
<proteinExistence type="predicted"/>
<name>A0A316W3G7_9BASI</name>
<dbReference type="AlphaFoldDB" id="A0A316W3G7"/>
<dbReference type="EMBL" id="KZ819383">
    <property type="protein sequence ID" value="PWN42115.1"/>
    <property type="molecule type" value="Genomic_DNA"/>
</dbReference>
<keyword evidence="2" id="KW-1185">Reference proteome</keyword>
<dbReference type="GeneID" id="37032243"/>